<comment type="caution">
    <text evidence="1">The sequence shown here is derived from an EMBL/GenBank/DDBJ whole genome shotgun (WGS) entry which is preliminary data.</text>
</comment>
<protein>
    <submittedName>
        <fullName evidence="1">Uncharacterized protein</fullName>
    </submittedName>
</protein>
<dbReference type="Proteomes" id="UP001266305">
    <property type="component" value="Unassembled WGS sequence"/>
</dbReference>
<evidence type="ECO:0000313" key="1">
    <source>
        <dbReference type="EMBL" id="KAK2097073.1"/>
    </source>
</evidence>
<keyword evidence="2" id="KW-1185">Reference proteome</keyword>
<evidence type="ECO:0000313" key="2">
    <source>
        <dbReference type="Proteomes" id="UP001266305"/>
    </source>
</evidence>
<proteinExistence type="predicted"/>
<reference evidence="1 2" key="1">
    <citation type="submission" date="2023-05" db="EMBL/GenBank/DDBJ databases">
        <title>B98-5 Cell Line De Novo Hybrid Assembly: An Optical Mapping Approach.</title>
        <authorList>
            <person name="Kananen K."/>
            <person name="Auerbach J.A."/>
            <person name="Kautto E."/>
            <person name="Blachly J.S."/>
        </authorList>
    </citation>
    <scope>NUCLEOTIDE SEQUENCE [LARGE SCALE GENOMIC DNA]</scope>
    <source>
        <strain evidence="1">B95-8</strain>
        <tissue evidence="1">Cell line</tissue>
    </source>
</reference>
<organism evidence="1 2">
    <name type="scientific">Saguinus oedipus</name>
    <name type="common">Cotton-top tamarin</name>
    <name type="synonym">Oedipomidas oedipus</name>
    <dbReference type="NCBI Taxonomy" id="9490"/>
    <lineage>
        <taxon>Eukaryota</taxon>
        <taxon>Metazoa</taxon>
        <taxon>Chordata</taxon>
        <taxon>Craniata</taxon>
        <taxon>Vertebrata</taxon>
        <taxon>Euteleostomi</taxon>
        <taxon>Mammalia</taxon>
        <taxon>Eutheria</taxon>
        <taxon>Euarchontoglires</taxon>
        <taxon>Primates</taxon>
        <taxon>Haplorrhini</taxon>
        <taxon>Platyrrhini</taxon>
        <taxon>Cebidae</taxon>
        <taxon>Callitrichinae</taxon>
        <taxon>Saguinus</taxon>
    </lineage>
</organism>
<accession>A0ABQ9UKL4</accession>
<dbReference type="EMBL" id="JASSZA010000012">
    <property type="protein sequence ID" value="KAK2097073.1"/>
    <property type="molecule type" value="Genomic_DNA"/>
</dbReference>
<name>A0ABQ9UKL4_SAGOE</name>
<gene>
    <name evidence="1" type="ORF">P7K49_026107</name>
</gene>
<sequence>MGSSPGRAAAPLCPCQWPADVLSGQTVRQGPGASGLALMATPGSELTEQVELPGTPTGHGGTRELSTGLAGVAQALLDVPPTLSS</sequence>